<organism evidence="2 3">
    <name type="scientific">Rotaria sordida</name>
    <dbReference type="NCBI Taxonomy" id="392033"/>
    <lineage>
        <taxon>Eukaryota</taxon>
        <taxon>Metazoa</taxon>
        <taxon>Spiralia</taxon>
        <taxon>Gnathifera</taxon>
        <taxon>Rotifera</taxon>
        <taxon>Eurotatoria</taxon>
        <taxon>Bdelloidea</taxon>
        <taxon>Philodinida</taxon>
        <taxon>Philodinidae</taxon>
        <taxon>Rotaria</taxon>
    </lineage>
</organism>
<dbReference type="AlphaFoldDB" id="A0A815YLC0"/>
<keyword evidence="1" id="KW-0812">Transmembrane</keyword>
<keyword evidence="1" id="KW-1133">Transmembrane helix</keyword>
<comment type="caution">
    <text evidence="2">The sequence shown here is derived from an EMBL/GenBank/DDBJ whole genome shotgun (WGS) entry which is preliminary data.</text>
</comment>
<name>A0A815YLC0_9BILA</name>
<feature type="non-terminal residue" evidence="2">
    <location>
        <position position="156"/>
    </location>
</feature>
<reference evidence="2" key="1">
    <citation type="submission" date="2021-02" db="EMBL/GenBank/DDBJ databases">
        <authorList>
            <person name="Nowell W R."/>
        </authorList>
    </citation>
    <scope>NUCLEOTIDE SEQUENCE</scope>
</reference>
<feature type="non-terminal residue" evidence="2">
    <location>
        <position position="1"/>
    </location>
</feature>
<dbReference type="Proteomes" id="UP000663889">
    <property type="component" value="Unassembled WGS sequence"/>
</dbReference>
<keyword evidence="1" id="KW-0472">Membrane</keyword>
<evidence type="ECO:0000313" key="3">
    <source>
        <dbReference type="Proteomes" id="UP000663889"/>
    </source>
</evidence>
<accession>A0A815YLC0</accession>
<evidence type="ECO:0000313" key="2">
    <source>
        <dbReference type="EMBL" id="CAF1572027.1"/>
    </source>
</evidence>
<dbReference type="EMBL" id="CAJNOU010015407">
    <property type="protein sequence ID" value="CAF1572027.1"/>
    <property type="molecule type" value="Genomic_DNA"/>
</dbReference>
<sequence length="156" mass="18841">LNNINKYINEINIFIENDENLKNLFHKVIITYKYINNDLINLNKKLCYYIDENNIKIEKKIFNLFNLVQEKFLFFIQILNEQILNKLFKSTLFNQNQQDKIQSFISLISTLFFTIIPIITFVPFTFIIIIIINYFSFYSNHQTKQFTNQKSKNDSQ</sequence>
<feature type="transmembrane region" description="Helical" evidence="1">
    <location>
        <begin position="104"/>
        <end position="135"/>
    </location>
</feature>
<proteinExistence type="predicted"/>
<protein>
    <submittedName>
        <fullName evidence="2">Uncharacterized protein</fullName>
    </submittedName>
</protein>
<evidence type="ECO:0000256" key="1">
    <source>
        <dbReference type="SAM" id="Phobius"/>
    </source>
</evidence>
<gene>
    <name evidence="2" type="ORF">SEV965_LOCUS39624</name>
</gene>